<keyword evidence="2" id="KW-1185">Reference proteome</keyword>
<dbReference type="Proteomes" id="UP001064048">
    <property type="component" value="Chromosome 30"/>
</dbReference>
<protein>
    <submittedName>
        <fullName evidence="1">Uncharacterized protein</fullName>
    </submittedName>
</protein>
<comment type="caution">
    <text evidence="1">The sequence shown here is derived from an EMBL/GenBank/DDBJ whole genome shotgun (WGS) entry which is preliminary data.</text>
</comment>
<gene>
    <name evidence="1" type="ORF">MSG28_016212</name>
</gene>
<proteinExistence type="predicted"/>
<dbReference type="EMBL" id="CM046130">
    <property type="protein sequence ID" value="KAI8431792.1"/>
    <property type="molecule type" value="Genomic_DNA"/>
</dbReference>
<reference evidence="1 2" key="1">
    <citation type="journal article" date="2022" name="Genome Biol. Evol.">
        <title>The Spruce Budworm Genome: Reconstructing the Evolutionary History of Antifreeze Proteins.</title>
        <authorList>
            <person name="Beliveau C."/>
            <person name="Gagne P."/>
            <person name="Picq S."/>
            <person name="Vernygora O."/>
            <person name="Keeling C.I."/>
            <person name="Pinkney K."/>
            <person name="Doucet D."/>
            <person name="Wen F."/>
            <person name="Johnston J.S."/>
            <person name="Maaroufi H."/>
            <person name="Boyle B."/>
            <person name="Laroche J."/>
            <person name="Dewar K."/>
            <person name="Juretic N."/>
            <person name="Blackburn G."/>
            <person name="Nisole A."/>
            <person name="Brunet B."/>
            <person name="Brandao M."/>
            <person name="Lumley L."/>
            <person name="Duan J."/>
            <person name="Quan G."/>
            <person name="Lucarotti C.J."/>
            <person name="Roe A.D."/>
            <person name="Sperling F.A.H."/>
            <person name="Levesque R.C."/>
            <person name="Cusson M."/>
        </authorList>
    </citation>
    <scope>NUCLEOTIDE SEQUENCE [LARGE SCALE GENOMIC DNA]</scope>
    <source>
        <strain evidence="1">Glfc:IPQL:Cfum</strain>
    </source>
</reference>
<accession>A0ACC0K6A2</accession>
<evidence type="ECO:0000313" key="2">
    <source>
        <dbReference type="Proteomes" id="UP001064048"/>
    </source>
</evidence>
<organism evidence="1 2">
    <name type="scientific">Choristoneura fumiferana</name>
    <name type="common">Spruce budworm moth</name>
    <name type="synonym">Archips fumiferana</name>
    <dbReference type="NCBI Taxonomy" id="7141"/>
    <lineage>
        <taxon>Eukaryota</taxon>
        <taxon>Metazoa</taxon>
        <taxon>Ecdysozoa</taxon>
        <taxon>Arthropoda</taxon>
        <taxon>Hexapoda</taxon>
        <taxon>Insecta</taxon>
        <taxon>Pterygota</taxon>
        <taxon>Neoptera</taxon>
        <taxon>Endopterygota</taxon>
        <taxon>Lepidoptera</taxon>
        <taxon>Glossata</taxon>
        <taxon>Ditrysia</taxon>
        <taxon>Tortricoidea</taxon>
        <taxon>Tortricidae</taxon>
        <taxon>Tortricinae</taxon>
        <taxon>Choristoneura</taxon>
    </lineage>
</organism>
<name>A0ACC0K6A2_CHOFU</name>
<evidence type="ECO:0000313" key="1">
    <source>
        <dbReference type="EMBL" id="KAI8431792.1"/>
    </source>
</evidence>
<sequence length="915" mass="103137">MQATLVACNPPNKTLDLNVLLMKPVVGARRAQVGHMRYVGWGGAEAGAAKSAVSDQLNQKITKTKDHAVVDEDEDVNEGEDAGEDRERVSSAQRAISSKFITKPTITGSRSYEEEKVVILKRLADTKKRLNAIPSETRNTYVAKKREKQLERFLLPDAPPRKQTRKQSPNRSECRLMPGSPATPPARKLMPWEIIEDDPACNELATTPRQQRLEAECDTPTSVLSLDSAVEVPGFSPLRVDWTTGNLRKQTPVTPATHRSQKPGPSKANSNERNKTLVKLTPSTLRTQKPGPSKENVIPNIIKKDTKSKHNKKEVITGPDYGTKRAEEIFEGWCQTLQAESDEDEEDDIGDIDDKPTPVDITCEESAILPPNLAEDVRQWLEDEDADADKTITTMLPIDHLTFDWTCDHTSFKGQREIFTATPGPTFDLDDTTTPLDIFRKIFDDHLLDLIVTQTNKHSNLLIDQITTEHSRLIKWENTDREEILIFLSILILQGLAPLNVESDYFKENGYLTLKYFKNLMTYNRFTLLKRMIHFSDNMTDLRGLTCAQKKLRKIQPVLDHLNEKFGKLYIPKQNIAIDESLLKWHGRLSFAQKIATKAAKVGVKSYELCESDTGYLWSFFVYTGKDAKTTDGKDRQDENEQPDSDLTDEPVSTSASSMPPPPTNATAQIVQSLAKPLLGLGYTLIMDNFYNSPLLARYLKSQKTDCFGTLRVNREFVPEAIKSLAKTEMRVGELVQTFSRDVSIVLWRDTNIVAMISTFHEGEVGGKEKYGRYKYKPQAVLDYNISMGGVDRKDQLLSAHPIERSKNMAWYKKVFRRLLNVSIHNAFVIFKSRNTNITNRAFRRRLADEMIAVYLPPRVNCNPLVKTRAIIQSPGGQKDPFSKVTISSAKGHRKMLDATGAGSLARNISVSNVR</sequence>